<feature type="compositionally biased region" description="Low complexity" evidence="1">
    <location>
        <begin position="325"/>
        <end position="340"/>
    </location>
</feature>
<organism evidence="2 3">
    <name type="scientific">Tenebrio molitor</name>
    <name type="common">Yellow mealworm beetle</name>
    <dbReference type="NCBI Taxonomy" id="7067"/>
    <lineage>
        <taxon>Eukaryota</taxon>
        <taxon>Metazoa</taxon>
        <taxon>Ecdysozoa</taxon>
        <taxon>Arthropoda</taxon>
        <taxon>Hexapoda</taxon>
        <taxon>Insecta</taxon>
        <taxon>Pterygota</taxon>
        <taxon>Neoptera</taxon>
        <taxon>Endopterygota</taxon>
        <taxon>Coleoptera</taxon>
        <taxon>Polyphaga</taxon>
        <taxon>Cucujiformia</taxon>
        <taxon>Tenebrionidae</taxon>
        <taxon>Tenebrio</taxon>
    </lineage>
</organism>
<feature type="region of interest" description="Disordered" evidence="1">
    <location>
        <begin position="292"/>
        <end position="390"/>
    </location>
</feature>
<feature type="compositionally biased region" description="Low complexity" evidence="1">
    <location>
        <begin position="29"/>
        <end position="39"/>
    </location>
</feature>
<evidence type="ECO:0000256" key="1">
    <source>
        <dbReference type="SAM" id="MobiDB-lite"/>
    </source>
</evidence>
<sequence length="427" mass="44013">MANITLNRAGLAILRMADEGGDETGGFGSSACGSSECSSIRGASMPNPKNQSFSMRSPRQRTIPLNAKEQKYCNQFGDSFKPELYSGYAPAQSSGNTSPRTASWDITPDTPPSWDRTRRTASPGNSTPYTDMFTAPTSTIYDENDIYWPTTTRSGIDPGATGIAYRGLPSPLPAGGVPTGPSSECPATFGLGAGAANTMNQCPAAANFVATYKGCGPCSPCGIAAKNASPAVGGGTFVRGGAAVPGGGATLVRGGTVVADGGATFAGGCGGNCSDFTQPSFNLADNLMSSRLSNPPQFDSTIGPPLGQSTPVHVSRVDRTTVTQSPASPCPAKAASLSSANPTQASFNIPSMHQSTLTASPASAGQNFSGSMLTVSPGQNSSSRGKDELSSQVMELTDYLSTRESLSIEEGVRMFQKRRREDLNATM</sequence>
<feature type="compositionally biased region" description="Polar residues" evidence="1">
    <location>
        <begin position="120"/>
        <end position="134"/>
    </location>
</feature>
<reference evidence="2" key="2">
    <citation type="submission" date="2021-08" db="EMBL/GenBank/DDBJ databases">
        <authorList>
            <person name="Eriksson T."/>
        </authorList>
    </citation>
    <scope>NUCLEOTIDE SEQUENCE</scope>
    <source>
        <strain evidence="2">Stoneville</strain>
        <tissue evidence="2">Whole head</tissue>
    </source>
</reference>
<name>A0A8J6HB90_TENMO</name>
<dbReference type="Proteomes" id="UP000719412">
    <property type="component" value="Unassembled WGS sequence"/>
</dbReference>
<keyword evidence="3" id="KW-1185">Reference proteome</keyword>
<dbReference type="AlphaFoldDB" id="A0A8J6HB90"/>
<feature type="region of interest" description="Disordered" evidence="1">
    <location>
        <begin position="22"/>
        <end position="61"/>
    </location>
</feature>
<proteinExistence type="predicted"/>
<feature type="compositionally biased region" description="Polar residues" evidence="1">
    <location>
        <begin position="341"/>
        <end position="383"/>
    </location>
</feature>
<feature type="compositionally biased region" description="Polar residues" evidence="1">
    <location>
        <begin position="91"/>
        <end position="101"/>
    </location>
</feature>
<evidence type="ECO:0000313" key="3">
    <source>
        <dbReference type="Proteomes" id="UP000719412"/>
    </source>
</evidence>
<accession>A0A8J6HB90</accession>
<comment type="caution">
    <text evidence="2">The sequence shown here is derived from an EMBL/GenBank/DDBJ whole genome shotgun (WGS) entry which is preliminary data.</text>
</comment>
<protein>
    <submittedName>
        <fullName evidence="2">Uncharacterized protein</fullName>
    </submittedName>
</protein>
<feature type="compositionally biased region" description="Polar residues" evidence="1">
    <location>
        <begin position="47"/>
        <end position="57"/>
    </location>
</feature>
<feature type="region of interest" description="Disordered" evidence="1">
    <location>
        <begin position="87"/>
        <end position="134"/>
    </location>
</feature>
<dbReference type="EMBL" id="JABDTM020026881">
    <property type="protein sequence ID" value="KAH0811333.1"/>
    <property type="molecule type" value="Genomic_DNA"/>
</dbReference>
<reference evidence="2" key="1">
    <citation type="journal article" date="2020" name="J Insects Food Feed">
        <title>The yellow mealworm (Tenebrio molitor) genome: a resource for the emerging insects as food and feed industry.</title>
        <authorList>
            <person name="Eriksson T."/>
            <person name="Andere A."/>
            <person name="Kelstrup H."/>
            <person name="Emery V."/>
            <person name="Picard C."/>
        </authorList>
    </citation>
    <scope>NUCLEOTIDE SEQUENCE</scope>
    <source>
        <strain evidence="2">Stoneville</strain>
        <tissue evidence="2">Whole head</tissue>
    </source>
</reference>
<gene>
    <name evidence="2" type="ORF">GEV33_011458</name>
</gene>
<evidence type="ECO:0000313" key="2">
    <source>
        <dbReference type="EMBL" id="KAH0811333.1"/>
    </source>
</evidence>